<name>A0A6M3KXS5_9ZZZZ</name>
<gene>
    <name evidence="1" type="ORF">MM415B03118_0005</name>
</gene>
<dbReference type="EMBL" id="MT142661">
    <property type="protein sequence ID" value="QJA86819.1"/>
    <property type="molecule type" value="Genomic_DNA"/>
</dbReference>
<sequence>MKNKKAFMKLIKRYESITIEEIREVNKRGYRYLSSEDILVAQSVQNELTGFGSYKTCTLCKAINDDCKECVYIHCTGCICSEGANVITFDQIYTAKNAKKLLAAYIERAKHMRMLIDDQKQKKVI</sequence>
<dbReference type="AlphaFoldDB" id="A0A6M3KXS5"/>
<proteinExistence type="predicted"/>
<evidence type="ECO:0000313" key="1">
    <source>
        <dbReference type="EMBL" id="QJA86819.1"/>
    </source>
</evidence>
<accession>A0A6M3KXS5</accession>
<protein>
    <submittedName>
        <fullName evidence="1">Uncharacterized protein</fullName>
    </submittedName>
</protein>
<reference evidence="1" key="1">
    <citation type="submission" date="2020-03" db="EMBL/GenBank/DDBJ databases">
        <title>The deep terrestrial virosphere.</title>
        <authorList>
            <person name="Holmfeldt K."/>
            <person name="Nilsson E."/>
            <person name="Simone D."/>
            <person name="Lopez-Fernandez M."/>
            <person name="Wu X."/>
            <person name="de Brujin I."/>
            <person name="Lundin D."/>
            <person name="Andersson A."/>
            <person name="Bertilsson S."/>
            <person name="Dopson M."/>
        </authorList>
    </citation>
    <scope>NUCLEOTIDE SEQUENCE</scope>
    <source>
        <strain evidence="1">MM415B03118</strain>
    </source>
</reference>
<organism evidence="1">
    <name type="scientific">viral metagenome</name>
    <dbReference type="NCBI Taxonomy" id="1070528"/>
    <lineage>
        <taxon>unclassified sequences</taxon>
        <taxon>metagenomes</taxon>
        <taxon>organismal metagenomes</taxon>
    </lineage>
</organism>